<proteinExistence type="predicted"/>
<keyword evidence="6" id="KW-0067">ATP-binding</keyword>
<dbReference type="RefSeq" id="WP_136967077.1">
    <property type="nucleotide sequence ID" value="NZ_JARZHI010000003.1"/>
</dbReference>
<evidence type="ECO:0000313" key="7">
    <source>
        <dbReference type="Proteomes" id="UP001160301"/>
    </source>
</evidence>
<evidence type="ECO:0000256" key="1">
    <source>
        <dbReference type="ARBA" id="ARBA00000085"/>
    </source>
</evidence>
<dbReference type="PANTHER" id="PTHR43547:SF2">
    <property type="entry name" value="HYBRID SIGNAL TRANSDUCTION HISTIDINE KINASE C"/>
    <property type="match status" value="1"/>
</dbReference>
<dbReference type="InterPro" id="IPR036890">
    <property type="entry name" value="HATPase_C_sf"/>
</dbReference>
<dbReference type="PROSITE" id="PS50109">
    <property type="entry name" value="HIS_KIN"/>
    <property type="match status" value="1"/>
</dbReference>
<organism evidence="6 7">
    <name type="scientific">Polyangium sorediatum</name>
    <dbReference type="NCBI Taxonomy" id="889274"/>
    <lineage>
        <taxon>Bacteria</taxon>
        <taxon>Pseudomonadati</taxon>
        <taxon>Myxococcota</taxon>
        <taxon>Polyangia</taxon>
        <taxon>Polyangiales</taxon>
        <taxon>Polyangiaceae</taxon>
        <taxon>Polyangium</taxon>
    </lineage>
</organism>
<dbReference type="PRINTS" id="PR00344">
    <property type="entry name" value="BCTRLSENSOR"/>
</dbReference>
<reference evidence="6 7" key="1">
    <citation type="submission" date="2023-04" db="EMBL/GenBank/DDBJ databases">
        <title>The genome sequence of Polyangium sorediatum DSM14670.</title>
        <authorList>
            <person name="Zhang X."/>
        </authorList>
    </citation>
    <scope>NUCLEOTIDE SEQUENCE [LARGE SCALE GENOMIC DNA]</scope>
    <source>
        <strain evidence="6 7">DSM 14670</strain>
    </source>
</reference>
<dbReference type="GO" id="GO:0005524">
    <property type="term" value="F:ATP binding"/>
    <property type="evidence" value="ECO:0007669"/>
    <property type="project" value="UniProtKB-KW"/>
</dbReference>
<evidence type="ECO:0000313" key="6">
    <source>
        <dbReference type="EMBL" id="MDI1429055.1"/>
    </source>
</evidence>
<comment type="catalytic activity">
    <reaction evidence="1">
        <text>ATP + protein L-histidine = ADP + protein N-phospho-L-histidine.</text>
        <dbReference type="EC" id="2.7.13.3"/>
    </reaction>
</comment>
<dbReference type="PANTHER" id="PTHR43547">
    <property type="entry name" value="TWO-COMPONENT HISTIDINE KINASE"/>
    <property type="match status" value="1"/>
</dbReference>
<evidence type="ECO:0000256" key="3">
    <source>
        <dbReference type="ARBA" id="ARBA00022553"/>
    </source>
</evidence>
<dbReference type="Pfam" id="PF02518">
    <property type="entry name" value="HATPase_c"/>
    <property type="match status" value="1"/>
</dbReference>
<protein>
    <recommendedName>
        <fullName evidence="2">histidine kinase</fullName>
        <ecNumber evidence="2">2.7.13.3</ecNumber>
    </recommendedName>
</protein>
<gene>
    <name evidence="6" type="ORF">QHF89_06100</name>
</gene>
<evidence type="ECO:0000256" key="2">
    <source>
        <dbReference type="ARBA" id="ARBA00012438"/>
    </source>
</evidence>
<comment type="caution">
    <text evidence="6">The sequence shown here is derived from an EMBL/GenBank/DDBJ whole genome shotgun (WGS) entry which is preliminary data.</text>
</comment>
<dbReference type="InterPro" id="IPR003594">
    <property type="entry name" value="HATPase_dom"/>
</dbReference>
<keyword evidence="6" id="KW-0547">Nucleotide-binding</keyword>
<keyword evidence="7" id="KW-1185">Reference proteome</keyword>
<keyword evidence="3" id="KW-0597">Phosphoprotein</keyword>
<dbReference type="EC" id="2.7.13.3" evidence="2"/>
<dbReference type="SUPFAM" id="SSF55874">
    <property type="entry name" value="ATPase domain of HSP90 chaperone/DNA topoisomerase II/histidine kinase"/>
    <property type="match status" value="1"/>
</dbReference>
<evidence type="ECO:0000259" key="5">
    <source>
        <dbReference type="PROSITE" id="PS50109"/>
    </source>
</evidence>
<name>A0ABT6NL59_9BACT</name>
<accession>A0ABT6NL59</accession>
<dbReference type="Proteomes" id="UP001160301">
    <property type="component" value="Unassembled WGS sequence"/>
</dbReference>
<feature type="domain" description="Histidine kinase" evidence="5">
    <location>
        <begin position="17"/>
        <end position="97"/>
    </location>
</feature>
<evidence type="ECO:0000256" key="4">
    <source>
        <dbReference type="SAM" id="MobiDB-lite"/>
    </source>
</evidence>
<dbReference type="InterPro" id="IPR004358">
    <property type="entry name" value="Sig_transdc_His_kin-like_C"/>
</dbReference>
<dbReference type="EMBL" id="JARZHI010000003">
    <property type="protein sequence ID" value="MDI1429055.1"/>
    <property type="molecule type" value="Genomic_DNA"/>
</dbReference>
<feature type="region of interest" description="Disordered" evidence="4">
    <location>
        <begin position="76"/>
        <end position="106"/>
    </location>
</feature>
<sequence length="106" mass="11237">MPTRPLPAHRVRVVDDDGETIVAAVRDTGVDMSAELLVRVFEPFVQGAQSMERSADGLGIGLTLVKSLVSLHDGEVSANSDSLGHGSRIEPTPPCSLRARCSSPRS</sequence>
<dbReference type="Gene3D" id="3.30.565.10">
    <property type="entry name" value="Histidine kinase-like ATPase, C-terminal domain"/>
    <property type="match status" value="1"/>
</dbReference>
<dbReference type="InterPro" id="IPR005467">
    <property type="entry name" value="His_kinase_dom"/>
</dbReference>